<name>A0ABP0ANX0_9PEZI</name>
<dbReference type="EMBL" id="CAWUHB010000001">
    <property type="protein sequence ID" value="CAK7208944.1"/>
    <property type="molecule type" value="Genomic_DNA"/>
</dbReference>
<dbReference type="Proteomes" id="UP001642405">
    <property type="component" value="Unassembled WGS sequence"/>
</dbReference>
<comment type="caution">
    <text evidence="1">The sequence shown here is derived from an EMBL/GenBank/DDBJ whole genome shotgun (WGS) entry which is preliminary data.</text>
</comment>
<gene>
    <name evidence="1" type="ORF">SCUCBS95973_000284</name>
</gene>
<protein>
    <submittedName>
        <fullName evidence="1">Uncharacterized protein</fullName>
    </submittedName>
</protein>
<keyword evidence="2" id="KW-1185">Reference proteome</keyword>
<evidence type="ECO:0000313" key="2">
    <source>
        <dbReference type="Proteomes" id="UP001642405"/>
    </source>
</evidence>
<accession>A0ABP0ANX0</accession>
<reference evidence="1 2" key="1">
    <citation type="submission" date="2024-01" db="EMBL/GenBank/DDBJ databases">
        <authorList>
            <person name="Allen C."/>
            <person name="Tagirdzhanova G."/>
        </authorList>
    </citation>
    <scope>NUCLEOTIDE SEQUENCE [LARGE SCALE GENOMIC DNA]</scope>
</reference>
<sequence>MAARPVAFRGILRFIAYLLQTPEIKGFMTGVRARVASWLKHAPSDDETTGRRLVQIREKLDTHRDAILKLAESGTFHGLSRARSTFLVLSALYNAVEISFSRSLCPGVSRHAAASFARTTIQLSQELTQLQTTSFRASRDTPPPTKFWPLPLVMAAIEVDDMIYREWAMDRLRAYEKLGGDHYVYATKFVTLVCAAEDKAMARVDWEPVMATVRDGLTI</sequence>
<proteinExistence type="predicted"/>
<organism evidence="1 2">
    <name type="scientific">Sporothrix curviconia</name>
    <dbReference type="NCBI Taxonomy" id="1260050"/>
    <lineage>
        <taxon>Eukaryota</taxon>
        <taxon>Fungi</taxon>
        <taxon>Dikarya</taxon>
        <taxon>Ascomycota</taxon>
        <taxon>Pezizomycotina</taxon>
        <taxon>Sordariomycetes</taxon>
        <taxon>Sordariomycetidae</taxon>
        <taxon>Ophiostomatales</taxon>
        <taxon>Ophiostomataceae</taxon>
        <taxon>Sporothrix</taxon>
    </lineage>
</organism>
<evidence type="ECO:0000313" key="1">
    <source>
        <dbReference type="EMBL" id="CAK7208944.1"/>
    </source>
</evidence>